<sequence>MFLTIFYNREMKNKHSNGREHENLFKKITVDRSRTPTAGGDTPLRCDVTQNMEISIPNCGVGPLRWSRANRLLKLTSNMEISTISIGRHTFTSFQLCSMNEACCVLNG</sequence>
<reference evidence="1" key="1">
    <citation type="journal article" date="2017" name="Appl. Environ. Microbiol.">
        <title>Molecular characterization of an Endozoicomonas-like organism causing infection in king scallop Pecten maximus L.</title>
        <authorList>
            <person name="Cano I."/>
            <person name="van Aerle R."/>
            <person name="Ross S."/>
            <person name="Verner-Jeffreys D.W."/>
            <person name="Paley R.K."/>
            <person name="Rimmer G."/>
            <person name="Ryder D."/>
            <person name="Hooper P."/>
            <person name="Stone D."/>
            <person name="Feist S.W."/>
        </authorList>
    </citation>
    <scope>NUCLEOTIDE SEQUENCE</scope>
</reference>
<proteinExistence type="predicted"/>
<dbReference type="EMBL" id="NSIT01000448">
    <property type="protein sequence ID" value="PJE77647.1"/>
    <property type="molecule type" value="Genomic_DNA"/>
</dbReference>
<accession>A0A2H9T382</accession>
<organism evidence="1">
    <name type="scientific">invertebrate metagenome</name>
    <dbReference type="NCBI Taxonomy" id="1711999"/>
    <lineage>
        <taxon>unclassified sequences</taxon>
        <taxon>metagenomes</taxon>
        <taxon>organismal metagenomes</taxon>
    </lineage>
</organism>
<comment type="caution">
    <text evidence="1">The sequence shown here is derived from an EMBL/GenBank/DDBJ whole genome shotgun (WGS) entry which is preliminary data.</text>
</comment>
<evidence type="ECO:0000313" key="1">
    <source>
        <dbReference type="EMBL" id="PJE77647.1"/>
    </source>
</evidence>
<gene>
    <name evidence="1" type="ORF">CI610_03426</name>
</gene>
<dbReference type="AlphaFoldDB" id="A0A2H9T382"/>
<protein>
    <submittedName>
        <fullName evidence="1">Uncharacterized protein</fullName>
    </submittedName>
</protein>
<name>A0A2H9T382_9ZZZZ</name>